<feature type="region of interest" description="Disordered" evidence="1">
    <location>
        <begin position="133"/>
        <end position="162"/>
    </location>
</feature>
<evidence type="ECO:0008006" key="5">
    <source>
        <dbReference type="Google" id="ProtNLM"/>
    </source>
</evidence>
<proteinExistence type="predicted"/>
<reference evidence="4" key="1">
    <citation type="submission" date="2016-10" db="EMBL/GenBank/DDBJ databases">
        <authorList>
            <person name="Varghese N."/>
            <person name="Submissions S."/>
        </authorList>
    </citation>
    <scope>NUCLEOTIDE SEQUENCE [LARGE SCALE GENOMIC DNA]</scope>
    <source>
        <strain evidence="4">Nm44</strain>
    </source>
</reference>
<dbReference type="AlphaFoldDB" id="A0A1I4JCX5"/>
<name>A0A1I4JCX5_9PROT</name>
<keyword evidence="4" id="KW-1185">Reference proteome</keyword>
<protein>
    <recommendedName>
        <fullName evidence="5">Copper chaperone PCu(A)C</fullName>
    </recommendedName>
</protein>
<feature type="chain" id="PRO_5010296914" description="Copper chaperone PCu(A)C" evidence="2">
    <location>
        <begin position="24"/>
        <end position="162"/>
    </location>
</feature>
<sequence>MRRLVVTSILLSMMLMMSHFALAHTEGHLATLTPPNGGQLRASGPFHLELVAKDGELTLYITDHGDNPIPTNGGQGKANIQVGKEGKKQSVVLEPVYANIMKAKGDFKITPETTVAVFLAIPGYETQGANFMPLASNGEGGEHHHHHHHDDDTADKEREHTH</sequence>
<organism evidence="3 4">
    <name type="scientific">Nitrosomonas communis</name>
    <dbReference type="NCBI Taxonomy" id="44574"/>
    <lineage>
        <taxon>Bacteria</taxon>
        <taxon>Pseudomonadati</taxon>
        <taxon>Pseudomonadota</taxon>
        <taxon>Betaproteobacteria</taxon>
        <taxon>Nitrosomonadales</taxon>
        <taxon>Nitrosomonadaceae</taxon>
        <taxon>Nitrosomonas</taxon>
    </lineage>
</organism>
<dbReference type="Proteomes" id="UP000183287">
    <property type="component" value="Unassembled WGS sequence"/>
</dbReference>
<accession>A0A1I4JCX5</accession>
<dbReference type="RefSeq" id="WP_074902858.1">
    <property type="nucleotide sequence ID" value="NZ_FOUB01000002.1"/>
</dbReference>
<evidence type="ECO:0000256" key="2">
    <source>
        <dbReference type="SAM" id="SignalP"/>
    </source>
</evidence>
<keyword evidence="2" id="KW-0732">Signal</keyword>
<dbReference type="EMBL" id="FOUB01000002">
    <property type="protein sequence ID" value="SFL64390.1"/>
    <property type="molecule type" value="Genomic_DNA"/>
</dbReference>
<feature type="signal peptide" evidence="2">
    <location>
        <begin position="1"/>
        <end position="23"/>
    </location>
</feature>
<feature type="compositionally biased region" description="Basic and acidic residues" evidence="1">
    <location>
        <begin position="149"/>
        <end position="162"/>
    </location>
</feature>
<evidence type="ECO:0000313" key="3">
    <source>
        <dbReference type="EMBL" id="SFL64390.1"/>
    </source>
</evidence>
<gene>
    <name evidence="3" type="ORF">SAMN05421863_10024</name>
</gene>
<dbReference type="OrthoDB" id="9799434at2"/>
<evidence type="ECO:0000256" key="1">
    <source>
        <dbReference type="SAM" id="MobiDB-lite"/>
    </source>
</evidence>
<evidence type="ECO:0000313" key="4">
    <source>
        <dbReference type="Proteomes" id="UP000183287"/>
    </source>
</evidence>